<name>A0ABQ0QI40_9PROT</name>
<keyword evidence="2" id="KW-1185">Reference proteome</keyword>
<sequence length="64" mass="7496">MVLWRSMECLTPEVGEAVTVTLTWKCWVCSYREADETTPDEPQVWPVQSSYSRRRSAAYEETCF</sequence>
<organism evidence="1 2">
    <name type="scientific">Neokomagataea tanensis NBRC 106556</name>
    <dbReference type="NCBI Taxonomy" id="1223519"/>
    <lineage>
        <taxon>Bacteria</taxon>
        <taxon>Pseudomonadati</taxon>
        <taxon>Pseudomonadota</taxon>
        <taxon>Alphaproteobacteria</taxon>
        <taxon>Acetobacterales</taxon>
        <taxon>Acetobacteraceae</taxon>
        <taxon>Neokomagataea</taxon>
    </lineage>
</organism>
<evidence type="ECO:0000313" key="2">
    <source>
        <dbReference type="Proteomes" id="UP001062443"/>
    </source>
</evidence>
<evidence type="ECO:0000313" key="1">
    <source>
        <dbReference type="EMBL" id="GBR45511.1"/>
    </source>
</evidence>
<gene>
    <name evidence="1" type="ORF">AA106556_0792</name>
</gene>
<protein>
    <recommendedName>
        <fullName evidence="3">Transposase</fullName>
    </recommendedName>
</protein>
<reference evidence="1" key="1">
    <citation type="submission" date="2013-04" db="EMBL/GenBank/DDBJ databases">
        <title>The genome sequencing project of 58 acetic acid bacteria.</title>
        <authorList>
            <person name="Okamoto-Kainuma A."/>
            <person name="Ishikawa M."/>
            <person name="Umino S."/>
            <person name="Koizumi Y."/>
            <person name="Shiwa Y."/>
            <person name="Yoshikawa H."/>
            <person name="Matsutani M."/>
            <person name="Matsushita K."/>
        </authorList>
    </citation>
    <scope>NUCLEOTIDE SEQUENCE</scope>
    <source>
        <strain evidence="1">NBRC 106556</strain>
    </source>
</reference>
<dbReference type="EMBL" id="BAQB01000008">
    <property type="protein sequence ID" value="GBR45511.1"/>
    <property type="molecule type" value="Genomic_DNA"/>
</dbReference>
<comment type="caution">
    <text evidence="1">The sequence shown here is derived from an EMBL/GenBank/DDBJ whole genome shotgun (WGS) entry which is preliminary data.</text>
</comment>
<evidence type="ECO:0008006" key="3">
    <source>
        <dbReference type="Google" id="ProtNLM"/>
    </source>
</evidence>
<accession>A0ABQ0QI40</accession>
<dbReference type="Proteomes" id="UP001062443">
    <property type="component" value="Unassembled WGS sequence"/>
</dbReference>
<proteinExistence type="predicted"/>